<dbReference type="SMART" id="SM01003">
    <property type="entry name" value="AlaDh_PNT_N"/>
    <property type="match status" value="1"/>
</dbReference>
<dbReference type="Pfam" id="PF05222">
    <property type="entry name" value="AlaDh_PNT_N"/>
    <property type="match status" value="1"/>
</dbReference>
<feature type="binding site" evidence="13">
    <location>
        <position position="208"/>
    </location>
    <ligand>
        <name>NAD(+)</name>
        <dbReference type="ChEBI" id="CHEBI:57540"/>
    </ligand>
</feature>
<evidence type="ECO:0000256" key="12">
    <source>
        <dbReference type="PIRSR" id="PIRSR018250-1"/>
    </source>
</evidence>
<name>A0A9W6QPT5_9PSEU</name>
<dbReference type="PANTHER" id="PTHR11133">
    <property type="entry name" value="SACCHAROPINE DEHYDROGENASE"/>
    <property type="match status" value="1"/>
</dbReference>
<dbReference type="EC" id="1.5.1.7" evidence="4"/>
<dbReference type="InterPro" id="IPR007886">
    <property type="entry name" value="AlaDH/PNT_N"/>
</dbReference>
<evidence type="ECO:0000313" key="16">
    <source>
        <dbReference type="EMBL" id="GLW92409.1"/>
    </source>
</evidence>
<feature type="domain" description="Alanine dehydrogenase/pyridine nucleotide transhydrogenase NAD(H)-binding" evidence="14">
    <location>
        <begin position="164"/>
        <end position="291"/>
    </location>
</feature>
<keyword evidence="6" id="KW-0028">Amino-acid biosynthesis</keyword>
<dbReference type="CDD" id="cd12188">
    <property type="entry name" value="SDH"/>
    <property type="match status" value="1"/>
</dbReference>
<protein>
    <recommendedName>
        <fullName evidence="5">Saccharopine dehydrogenase [NAD(+), L-lysine-forming]</fullName>
        <ecNumber evidence="4">1.5.1.7</ecNumber>
    </recommendedName>
    <alternativeName>
        <fullName evidence="10">Lysine--2-oxoglutarate reductase</fullName>
    </alternativeName>
</protein>
<dbReference type="PANTHER" id="PTHR11133:SF23">
    <property type="entry name" value="SACCHAROPINE DEHYDROGENASE [NAD(+), L-LYSINE-FORMING]"/>
    <property type="match status" value="1"/>
</dbReference>
<proteinExistence type="inferred from homology"/>
<dbReference type="GO" id="GO:0005737">
    <property type="term" value="C:cytoplasm"/>
    <property type="evidence" value="ECO:0007669"/>
    <property type="project" value="TreeGrafter"/>
</dbReference>
<comment type="subunit">
    <text evidence="3">Monomer.</text>
</comment>
<evidence type="ECO:0000256" key="8">
    <source>
        <dbReference type="ARBA" id="ARBA00023027"/>
    </source>
</evidence>
<keyword evidence="17" id="KW-1185">Reference proteome</keyword>
<evidence type="ECO:0000256" key="4">
    <source>
        <dbReference type="ARBA" id="ARBA00012847"/>
    </source>
</evidence>
<dbReference type="GO" id="GO:0019878">
    <property type="term" value="P:lysine biosynthetic process via aminoadipic acid"/>
    <property type="evidence" value="ECO:0007669"/>
    <property type="project" value="TreeGrafter"/>
</dbReference>
<dbReference type="InterPro" id="IPR027281">
    <property type="entry name" value="Lys1"/>
</dbReference>
<feature type="domain" description="Alanine dehydrogenase/pyridine nucleotide transhydrogenase N-terminal" evidence="15">
    <location>
        <begin position="5"/>
        <end position="139"/>
    </location>
</feature>
<feature type="binding site" evidence="13">
    <location>
        <begin position="183"/>
        <end position="184"/>
    </location>
    <ligand>
        <name>NAD(+)</name>
        <dbReference type="ChEBI" id="CHEBI:57540"/>
    </ligand>
</feature>
<dbReference type="EMBL" id="BSSD01000004">
    <property type="protein sequence ID" value="GLW92409.1"/>
    <property type="molecule type" value="Genomic_DNA"/>
</dbReference>
<comment type="catalytic activity">
    <reaction evidence="11">
        <text>L-saccharopine + NAD(+) + H2O = L-lysine + 2-oxoglutarate + NADH + H(+)</text>
        <dbReference type="Rhea" id="RHEA:12440"/>
        <dbReference type="ChEBI" id="CHEBI:15377"/>
        <dbReference type="ChEBI" id="CHEBI:15378"/>
        <dbReference type="ChEBI" id="CHEBI:16810"/>
        <dbReference type="ChEBI" id="CHEBI:32551"/>
        <dbReference type="ChEBI" id="CHEBI:57540"/>
        <dbReference type="ChEBI" id="CHEBI:57945"/>
        <dbReference type="ChEBI" id="CHEBI:57951"/>
        <dbReference type="EC" id="1.5.1.7"/>
    </reaction>
</comment>
<feature type="active site" description="Proton acceptor" evidence="12">
    <location>
        <position position="75"/>
    </location>
</feature>
<evidence type="ECO:0000259" key="15">
    <source>
        <dbReference type="SMART" id="SM01003"/>
    </source>
</evidence>
<dbReference type="SUPFAM" id="SSF51735">
    <property type="entry name" value="NAD(P)-binding Rossmann-fold domains"/>
    <property type="match status" value="1"/>
</dbReference>
<evidence type="ECO:0000313" key="17">
    <source>
        <dbReference type="Proteomes" id="UP001165042"/>
    </source>
</evidence>
<reference evidence="16" key="1">
    <citation type="submission" date="2023-02" db="EMBL/GenBank/DDBJ databases">
        <title>Actinokineospora globicatena NBRC 15670.</title>
        <authorList>
            <person name="Ichikawa N."/>
            <person name="Sato H."/>
            <person name="Tonouchi N."/>
        </authorList>
    </citation>
    <scope>NUCLEOTIDE SEQUENCE</scope>
    <source>
        <strain evidence="16">NBRC 15670</strain>
    </source>
</reference>
<comment type="pathway">
    <text evidence="1">Amino-acid biosynthesis; L-lysine biosynthesis via AAA pathway; L-lysine from L-alpha-aminoadipate (fungal route): step 3/3.</text>
</comment>
<dbReference type="InterPro" id="IPR036291">
    <property type="entry name" value="NAD(P)-bd_dom_sf"/>
</dbReference>
<evidence type="ECO:0000256" key="9">
    <source>
        <dbReference type="ARBA" id="ARBA00023157"/>
    </source>
</evidence>
<comment type="similarity">
    <text evidence="2">Belongs to the AlaDH/PNT family.</text>
</comment>
<sequence>MTHLWLRHEVRTTERRAPIVPDDARTLVDAGITVTVEDSPQRVFDTGDYAAAGCAVAETGSWVDAPDDVFVVGLKELPDAPAELRHQHVYFGHAYKGQDGAAALLDRFTCGGGALLDLEYLTDANGRRLAAFGYWAGYVGAALAVLHLRGSLTTPLRPLTRDELDTALRGHVDARALVVGALGRSGRGALDALAVAGLDATAWDLAETRDLDKPALLAHDLLVNAVLTTTPVPPFVTDADLDTPGRRLAVISDVTCDVTSDCNVLPVYDRITDWDEPARRLRADPPVDIIAIDNLPSLLPREASVAFSADLTPLLRTLGHGGDEWARALEHFRTGVAKEAING</sequence>
<evidence type="ECO:0000256" key="11">
    <source>
        <dbReference type="ARBA" id="ARBA00047860"/>
    </source>
</evidence>
<dbReference type="SUPFAM" id="SSF52283">
    <property type="entry name" value="Formate/glycerate dehydrogenase catalytic domain-like"/>
    <property type="match status" value="1"/>
</dbReference>
<feature type="binding site" evidence="13">
    <location>
        <position position="204"/>
    </location>
    <ligand>
        <name>NAD(+)</name>
        <dbReference type="ChEBI" id="CHEBI:57540"/>
    </ligand>
</feature>
<dbReference type="Proteomes" id="UP001165042">
    <property type="component" value="Unassembled WGS sequence"/>
</dbReference>
<feature type="binding site" evidence="13">
    <location>
        <begin position="292"/>
        <end position="295"/>
    </location>
    <ligand>
        <name>NAD(+)</name>
        <dbReference type="ChEBI" id="CHEBI:57540"/>
    </ligand>
</feature>
<gene>
    <name evidence="16" type="primary">sdh</name>
    <name evidence="16" type="ORF">Aglo03_32250</name>
</gene>
<evidence type="ECO:0000259" key="14">
    <source>
        <dbReference type="SMART" id="SM01002"/>
    </source>
</evidence>
<dbReference type="InterPro" id="IPR007698">
    <property type="entry name" value="AlaDH/PNT_NAD(H)-bd"/>
</dbReference>
<dbReference type="AlphaFoldDB" id="A0A9W6QPT5"/>
<dbReference type="SMART" id="SM01002">
    <property type="entry name" value="AlaDh_PNT_C"/>
    <property type="match status" value="1"/>
</dbReference>
<evidence type="ECO:0000256" key="3">
    <source>
        <dbReference type="ARBA" id="ARBA00011245"/>
    </source>
</evidence>
<keyword evidence="8 13" id="KW-0520">NAD</keyword>
<evidence type="ECO:0000256" key="1">
    <source>
        <dbReference type="ARBA" id="ARBA00004884"/>
    </source>
</evidence>
<organism evidence="16 17">
    <name type="scientific">Actinokineospora globicatena</name>
    <dbReference type="NCBI Taxonomy" id="103729"/>
    <lineage>
        <taxon>Bacteria</taxon>
        <taxon>Bacillati</taxon>
        <taxon>Actinomycetota</taxon>
        <taxon>Actinomycetes</taxon>
        <taxon>Pseudonocardiales</taxon>
        <taxon>Pseudonocardiaceae</taxon>
        <taxon>Actinokineospora</taxon>
    </lineage>
</organism>
<feature type="active site" description="Proton donor" evidence="12">
    <location>
        <position position="93"/>
    </location>
</feature>
<evidence type="ECO:0000256" key="7">
    <source>
        <dbReference type="ARBA" id="ARBA00023002"/>
    </source>
</evidence>
<dbReference type="PIRSF" id="PIRSF018250">
    <property type="entry name" value="Saccharopine_DH_Lys"/>
    <property type="match status" value="1"/>
</dbReference>
<evidence type="ECO:0000256" key="10">
    <source>
        <dbReference type="ARBA" id="ARBA00033228"/>
    </source>
</evidence>
<dbReference type="GO" id="GO:0004754">
    <property type="term" value="F:saccharopine dehydrogenase (NAD+, L-lysine-forming) activity"/>
    <property type="evidence" value="ECO:0007669"/>
    <property type="project" value="UniProtKB-EC"/>
</dbReference>
<dbReference type="RefSeq" id="WP_285610993.1">
    <property type="nucleotide sequence ID" value="NZ_BSSD01000004.1"/>
</dbReference>
<accession>A0A9W6QPT5</accession>
<keyword evidence="7" id="KW-0560">Oxidoreductase</keyword>
<comment type="caution">
    <text evidence="16">The sequence shown here is derived from an EMBL/GenBank/DDBJ whole genome shotgun (WGS) entry which is preliminary data.</text>
</comment>
<keyword evidence="9" id="KW-1015">Disulfide bond</keyword>
<evidence type="ECO:0000256" key="13">
    <source>
        <dbReference type="PIRSR" id="PIRSR018250-3"/>
    </source>
</evidence>
<evidence type="ECO:0000256" key="2">
    <source>
        <dbReference type="ARBA" id="ARBA00005689"/>
    </source>
</evidence>
<feature type="binding site" evidence="13">
    <location>
        <position position="254"/>
    </location>
    <ligand>
        <name>NAD(+)</name>
        <dbReference type="ChEBI" id="CHEBI:57540"/>
    </ligand>
</feature>
<dbReference type="Gene3D" id="3.40.50.720">
    <property type="entry name" value="NAD(P)-binding Rossmann-like Domain"/>
    <property type="match status" value="1"/>
</dbReference>
<dbReference type="InterPro" id="IPR051168">
    <property type="entry name" value="AASS"/>
</dbReference>
<evidence type="ECO:0000256" key="6">
    <source>
        <dbReference type="ARBA" id="ARBA00022605"/>
    </source>
</evidence>
<feature type="binding site" evidence="13">
    <location>
        <position position="127"/>
    </location>
    <ligand>
        <name>NAD(+)</name>
        <dbReference type="ChEBI" id="CHEBI:57540"/>
    </ligand>
</feature>
<evidence type="ECO:0000256" key="5">
    <source>
        <dbReference type="ARBA" id="ARBA00021221"/>
    </source>
</evidence>